<dbReference type="InterPro" id="IPR008735">
    <property type="entry name" value="PSP94"/>
</dbReference>
<accession>A0AAD6B189</accession>
<dbReference type="GO" id="GO:0005576">
    <property type="term" value="C:extracellular region"/>
    <property type="evidence" value="ECO:0007669"/>
    <property type="project" value="UniProtKB-SubCell"/>
</dbReference>
<organism evidence="6 7">
    <name type="scientific">Pogonophryne albipinna</name>
    <dbReference type="NCBI Taxonomy" id="1090488"/>
    <lineage>
        <taxon>Eukaryota</taxon>
        <taxon>Metazoa</taxon>
        <taxon>Chordata</taxon>
        <taxon>Craniata</taxon>
        <taxon>Vertebrata</taxon>
        <taxon>Euteleostomi</taxon>
        <taxon>Actinopterygii</taxon>
        <taxon>Neopterygii</taxon>
        <taxon>Teleostei</taxon>
        <taxon>Neoteleostei</taxon>
        <taxon>Acanthomorphata</taxon>
        <taxon>Eupercaria</taxon>
        <taxon>Perciformes</taxon>
        <taxon>Notothenioidei</taxon>
        <taxon>Pogonophryne</taxon>
    </lineage>
</organism>
<feature type="signal peptide" evidence="5">
    <location>
        <begin position="1"/>
        <end position="34"/>
    </location>
</feature>
<sequence length="113" mass="12913">MLHSMGNIHGCSLSLVIAFCLALIVLLSNGYSEASMYNMKGICSYKDKHYKPGETFQRGCDKCFCHDFGSYCFPPMKPTSWPKKCRRLRTECGYTVVYKENPLVECRAYSWIG</sequence>
<evidence type="ECO:0000313" key="6">
    <source>
        <dbReference type="EMBL" id="KAJ4934738.1"/>
    </source>
</evidence>
<protein>
    <submittedName>
        <fullName evidence="6">Uncharacterized protein</fullName>
    </submittedName>
</protein>
<evidence type="ECO:0000256" key="5">
    <source>
        <dbReference type="SAM" id="SignalP"/>
    </source>
</evidence>
<name>A0AAD6B189_9TELE</name>
<reference evidence="6" key="1">
    <citation type="submission" date="2022-11" db="EMBL/GenBank/DDBJ databases">
        <title>Chromosome-level genome of Pogonophryne albipinna.</title>
        <authorList>
            <person name="Jo E."/>
        </authorList>
    </citation>
    <scope>NUCLEOTIDE SEQUENCE</scope>
    <source>
        <strain evidence="6">SGF0006</strain>
        <tissue evidence="6">Muscle</tissue>
    </source>
</reference>
<dbReference type="EMBL" id="JAPTMU010000012">
    <property type="protein sequence ID" value="KAJ4934738.1"/>
    <property type="molecule type" value="Genomic_DNA"/>
</dbReference>
<keyword evidence="7" id="KW-1185">Reference proteome</keyword>
<comment type="similarity">
    <text evidence="2">Belongs to the beta-microseminoprotein family.</text>
</comment>
<keyword evidence="5" id="KW-0732">Signal</keyword>
<evidence type="ECO:0000256" key="2">
    <source>
        <dbReference type="ARBA" id="ARBA00010352"/>
    </source>
</evidence>
<evidence type="ECO:0000313" key="7">
    <source>
        <dbReference type="Proteomes" id="UP001219934"/>
    </source>
</evidence>
<dbReference type="Gene3D" id="2.60.40.1900">
    <property type="entry name" value="Beta-microseminoprotein (PSP94) domain"/>
    <property type="match status" value="1"/>
</dbReference>
<feature type="chain" id="PRO_5042290997" evidence="5">
    <location>
        <begin position="35"/>
        <end position="113"/>
    </location>
</feature>
<evidence type="ECO:0000256" key="3">
    <source>
        <dbReference type="ARBA" id="ARBA00022525"/>
    </source>
</evidence>
<dbReference type="AlphaFoldDB" id="A0AAD6B189"/>
<evidence type="ECO:0000256" key="4">
    <source>
        <dbReference type="ARBA" id="ARBA00023157"/>
    </source>
</evidence>
<evidence type="ECO:0000256" key="1">
    <source>
        <dbReference type="ARBA" id="ARBA00004613"/>
    </source>
</evidence>
<comment type="subcellular location">
    <subcellularLocation>
        <location evidence="1">Secreted</location>
    </subcellularLocation>
</comment>
<proteinExistence type="inferred from homology"/>
<gene>
    <name evidence="6" type="ORF">JOQ06_007521</name>
</gene>
<dbReference type="Proteomes" id="UP001219934">
    <property type="component" value="Unassembled WGS sequence"/>
</dbReference>
<keyword evidence="4" id="KW-1015">Disulfide bond</keyword>
<comment type="caution">
    <text evidence="6">The sequence shown here is derived from an EMBL/GenBank/DDBJ whole genome shotgun (WGS) entry which is preliminary data.</text>
</comment>
<dbReference type="Pfam" id="PF05825">
    <property type="entry name" value="PSP94"/>
    <property type="match status" value="1"/>
</dbReference>
<keyword evidence="3" id="KW-0964">Secreted</keyword>